<evidence type="ECO:0000313" key="7">
    <source>
        <dbReference type="EMBL" id="THF82154.1"/>
    </source>
</evidence>
<dbReference type="EMBL" id="SSOB01000007">
    <property type="protein sequence ID" value="THF82154.1"/>
    <property type="molecule type" value="Genomic_DNA"/>
</dbReference>
<keyword evidence="4" id="KW-0010">Activator</keyword>
<dbReference type="AlphaFoldDB" id="A0A4S4C4R8"/>
<dbReference type="InterPro" id="IPR018060">
    <property type="entry name" value="HTH_AraC"/>
</dbReference>
<dbReference type="GO" id="GO:0043565">
    <property type="term" value="F:sequence-specific DNA binding"/>
    <property type="evidence" value="ECO:0007669"/>
    <property type="project" value="InterPro"/>
</dbReference>
<dbReference type="PANTHER" id="PTHR46796:SF13">
    <property type="entry name" value="HTH-TYPE TRANSCRIPTIONAL ACTIVATOR RHAS"/>
    <property type="match status" value="1"/>
</dbReference>
<dbReference type="InterPro" id="IPR018062">
    <property type="entry name" value="HTH_AraC-typ_CS"/>
</dbReference>
<dbReference type="InterPro" id="IPR014710">
    <property type="entry name" value="RmlC-like_jellyroll"/>
</dbReference>
<dbReference type="GO" id="GO:0003700">
    <property type="term" value="F:DNA-binding transcription factor activity"/>
    <property type="evidence" value="ECO:0007669"/>
    <property type="project" value="InterPro"/>
</dbReference>
<dbReference type="InterPro" id="IPR050204">
    <property type="entry name" value="AraC_XylS_family_regulators"/>
</dbReference>
<dbReference type="SUPFAM" id="SSF46689">
    <property type="entry name" value="Homeodomain-like"/>
    <property type="match status" value="2"/>
</dbReference>
<keyword evidence="8" id="KW-1185">Reference proteome</keyword>
<accession>A0A4S4C4R8</accession>
<evidence type="ECO:0000256" key="4">
    <source>
        <dbReference type="ARBA" id="ARBA00023159"/>
    </source>
</evidence>
<dbReference type="PANTHER" id="PTHR46796">
    <property type="entry name" value="HTH-TYPE TRANSCRIPTIONAL ACTIVATOR RHAS-RELATED"/>
    <property type="match status" value="1"/>
</dbReference>
<keyword evidence="3" id="KW-0238">DNA-binding</keyword>
<dbReference type="PRINTS" id="PR00032">
    <property type="entry name" value="HTHARAC"/>
</dbReference>
<dbReference type="PROSITE" id="PS00041">
    <property type="entry name" value="HTH_ARAC_FAMILY_1"/>
    <property type="match status" value="1"/>
</dbReference>
<dbReference type="InterPro" id="IPR003313">
    <property type="entry name" value="AraC-bd"/>
</dbReference>
<protein>
    <submittedName>
        <fullName evidence="7">Helix-turn-helix domain-containing protein</fullName>
    </submittedName>
</protein>
<comment type="caution">
    <text evidence="7">The sequence shown here is derived from an EMBL/GenBank/DDBJ whole genome shotgun (WGS) entry which is preliminary data.</text>
</comment>
<dbReference type="OrthoDB" id="9803764at2"/>
<gene>
    <name evidence="7" type="ORF">E6C55_07150</name>
</gene>
<dbReference type="Proteomes" id="UP000310636">
    <property type="component" value="Unassembled WGS sequence"/>
</dbReference>
<keyword evidence="1" id="KW-0963">Cytoplasm</keyword>
<dbReference type="Pfam" id="PF02311">
    <property type="entry name" value="AraC_binding"/>
    <property type="match status" value="1"/>
</dbReference>
<reference evidence="7 8" key="1">
    <citation type="submission" date="2019-04" db="EMBL/GenBank/DDBJ databases">
        <title>Cohnella sp. nov. isolated from preserved vegetables.</title>
        <authorList>
            <person name="Lin S.-Y."/>
            <person name="Hung M.-H."/>
            <person name="Young C.-C."/>
        </authorList>
    </citation>
    <scope>NUCLEOTIDE SEQUENCE [LARGE SCALE GENOMIC DNA]</scope>
    <source>
        <strain evidence="7 8">CC-MHH1044</strain>
    </source>
</reference>
<dbReference type="SMART" id="SM00342">
    <property type="entry name" value="HTH_ARAC"/>
    <property type="match status" value="1"/>
</dbReference>
<sequence length="333" mass="37172">MERGGRICMETRLTAKFRAAGPKVMYNVRQRQAVVAGRTGRGEEKEMRTEGEAREAAGRGASPIALVELEPGRSMGKARCEPGWSWQVKEMPDYDLWYAVAGRGSIAVNGQRHPIAPGCCFTLRPGDRIEAEQHPDERLTVMFVHFQASAAGGTGGFRAPDCRVEVGDTARFESLMGRLLELRDMPPAWAEAEFDCTLKLLLLELYRSERQQPLAGRSTLRQRELVRTASDRLRQGAWTAADFDSLAAEAGVSQRYLSELFKRHTGRTLKTYAAGLRMERARLLLAESGMPITRIAEALGYADLYSFSKLFKEHNGLSPSEYRRRAPTTISTK</sequence>
<dbReference type="PROSITE" id="PS01124">
    <property type="entry name" value="HTH_ARAC_FAMILY_2"/>
    <property type="match status" value="1"/>
</dbReference>
<evidence type="ECO:0000256" key="2">
    <source>
        <dbReference type="ARBA" id="ARBA00023015"/>
    </source>
</evidence>
<evidence type="ECO:0000256" key="1">
    <source>
        <dbReference type="ARBA" id="ARBA00022490"/>
    </source>
</evidence>
<evidence type="ECO:0000256" key="3">
    <source>
        <dbReference type="ARBA" id="ARBA00023125"/>
    </source>
</evidence>
<dbReference type="Gene3D" id="2.60.120.10">
    <property type="entry name" value="Jelly Rolls"/>
    <property type="match status" value="1"/>
</dbReference>
<proteinExistence type="predicted"/>
<dbReference type="InterPro" id="IPR037923">
    <property type="entry name" value="HTH-like"/>
</dbReference>
<keyword evidence="2" id="KW-0805">Transcription regulation</keyword>
<dbReference type="Gene3D" id="1.10.10.60">
    <property type="entry name" value="Homeodomain-like"/>
    <property type="match status" value="2"/>
</dbReference>
<dbReference type="SUPFAM" id="SSF51215">
    <property type="entry name" value="Regulatory protein AraC"/>
    <property type="match status" value="1"/>
</dbReference>
<evidence type="ECO:0000259" key="6">
    <source>
        <dbReference type="PROSITE" id="PS01124"/>
    </source>
</evidence>
<organism evidence="7 8">
    <name type="scientific">Cohnella fermenti</name>
    <dbReference type="NCBI Taxonomy" id="2565925"/>
    <lineage>
        <taxon>Bacteria</taxon>
        <taxon>Bacillati</taxon>
        <taxon>Bacillota</taxon>
        <taxon>Bacilli</taxon>
        <taxon>Bacillales</taxon>
        <taxon>Paenibacillaceae</taxon>
        <taxon>Cohnella</taxon>
    </lineage>
</organism>
<evidence type="ECO:0000256" key="5">
    <source>
        <dbReference type="ARBA" id="ARBA00023163"/>
    </source>
</evidence>
<dbReference type="InterPro" id="IPR009057">
    <property type="entry name" value="Homeodomain-like_sf"/>
</dbReference>
<keyword evidence="5" id="KW-0804">Transcription</keyword>
<name>A0A4S4C4R8_9BACL</name>
<dbReference type="InterPro" id="IPR020449">
    <property type="entry name" value="Tscrpt_reg_AraC-type_HTH"/>
</dbReference>
<feature type="domain" description="HTH araC/xylS-type" evidence="6">
    <location>
        <begin position="223"/>
        <end position="325"/>
    </location>
</feature>
<dbReference type="Pfam" id="PF12833">
    <property type="entry name" value="HTH_18"/>
    <property type="match status" value="1"/>
</dbReference>
<evidence type="ECO:0000313" key="8">
    <source>
        <dbReference type="Proteomes" id="UP000310636"/>
    </source>
</evidence>